<accession>A0A1Y2IE01</accession>
<feature type="region of interest" description="Disordered" evidence="1">
    <location>
        <begin position="1884"/>
        <end position="1926"/>
    </location>
</feature>
<feature type="compositionally biased region" description="Basic and acidic residues" evidence="1">
    <location>
        <begin position="198"/>
        <end position="228"/>
    </location>
</feature>
<feature type="compositionally biased region" description="Basic and acidic residues" evidence="1">
    <location>
        <begin position="98"/>
        <end position="112"/>
    </location>
</feature>
<feature type="region of interest" description="Disordered" evidence="1">
    <location>
        <begin position="847"/>
        <end position="878"/>
    </location>
</feature>
<feature type="region of interest" description="Disordered" evidence="1">
    <location>
        <begin position="1992"/>
        <end position="2060"/>
    </location>
</feature>
<feature type="region of interest" description="Disordered" evidence="1">
    <location>
        <begin position="663"/>
        <end position="701"/>
    </location>
</feature>
<feature type="region of interest" description="Disordered" evidence="1">
    <location>
        <begin position="1737"/>
        <end position="1797"/>
    </location>
</feature>
<feature type="region of interest" description="Disordered" evidence="1">
    <location>
        <begin position="1074"/>
        <end position="1113"/>
    </location>
</feature>
<feature type="region of interest" description="Disordered" evidence="1">
    <location>
        <begin position="312"/>
        <end position="424"/>
    </location>
</feature>
<evidence type="ECO:0000313" key="2">
    <source>
        <dbReference type="EMBL" id="OSC98903.1"/>
    </source>
</evidence>
<feature type="compositionally biased region" description="Basic residues" evidence="1">
    <location>
        <begin position="80"/>
        <end position="90"/>
    </location>
</feature>
<reference evidence="2 3" key="1">
    <citation type="journal article" date="2015" name="Biotechnol. Biofuels">
        <title>Enhanced degradation of softwood versus hardwood by the white-rot fungus Pycnoporus coccineus.</title>
        <authorList>
            <person name="Couturier M."/>
            <person name="Navarro D."/>
            <person name="Chevret D."/>
            <person name="Henrissat B."/>
            <person name="Piumi F."/>
            <person name="Ruiz-Duenas F.J."/>
            <person name="Martinez A.T."/>
            <person name="Grigoriev I.V."/>
            <person name="Riley R."/>
            <person name="Lipzen A."/>
            <person name="Berrin J.G."/>
            <person name="Master E.R."/>
            <person name="Rosso M.N."/>
        </authorList>
    </citation>
    <scope>NUCLEOTIDE SEQUENCE [LARGE SCALE GENOMIC DNA]</scope>
    <source>
        <strain evidence="2 3">BRFM310</strain>
    </source>
</reference>
<organism evidence="2 3">
    <name type="scientific">Trametes coccinea (strain BRFM310)</name>
    <name type="common">Pycnoporus coccineus</name>
    <dbReference type="NCBI Taxonomy" id="1353009"/>
    <lineage>
        <taxon>Eukaryota</taxon>
        <taxon>Fungi</taxon>
        <taxon>Dikarya</taxon>
        <taxon>Basidiomycota</taxon>
        <taxon>Agaricomycotina</taxon>
        <taxon>Agaricomycetes</taxon>
        <taxon>Polyporales</taxon>
        <taxon>Polyporaceae</taxon>
        <taxon>Trametes</taxon>
    </lineage>
</organism>
<feature type="compositionally biased region" description="Low complexity" evidence="1">
    <location>
        <begin position="2050"/>
        <end position="2060"/>
    </location>
</feature>
<feature type="compositionally biased region" description="Basic and acidic residues" evidence="1">
    <location>
        <begin position="962"/>
        <end position="972"/>
    </location>
</feature>
<feature type="region of interest" description="Disordered" evidence="1">
    <location>
        <begin position="1684"/>
        <end position="1722"/>
    </location>
</feature>
<sequence length="2060" mass="222903">MRNTLPLLSRAPPPSSSSSSVFPSDITPQDPVPTIRLISATPSAAGSAGDASLSFASSSYATIAPFASSPLAPKNDANAPKKRLVPKKSKLGLLGGGKNKDKSNKDFSDIARRVGSAPSTGRGGFEIYVDQNDDPELAEIVVVKKKKSRLALDGMKWGTLGEVTNVPAAPKEQKSAPSDNLLKVKGDENQKWWSIGRGRKDSKGKDKEQKAPARSKTPEPSRPLEGRARFNSLDSGILLNSPVAQPQKQGTTSSIQSLLEVPVIAAAPVDKQSGENISTNGLLAPDAQPAGSIAVRAIRSMRSLARMASWAQLSNDKEGNAAPSTTDVGKPKTKEEKKTSKEKDEKKTKEKGDTMKKKKKKDKEKTKEKEIGSKEKEKTIRYSGSSFEAGALSAQGSPAPLKTEDGARTLSRKKQSVLGLGLPSTLRLATVRDASSSTTGSATGVPQAPARLSVDSAHLILNAQGRPSSILSSGSSLRPPSTASGISTFSGRSPRSSSSSIASVRWDEVNIRSVKETQRKERRTRREKEKESGKTTRESRRSSESRRRTPISEIFPETQMHAQEGQKRDPSLSPPGSIMDHPIVRVEEATADGHSAPTDDEASLGETPVKRARPRPMSEQMLGRPRPQPICDNGEGDAVLSILDQATNDLASLINRLDLEATPASTNNTPLRLSPLKAGEDSPLKSRANRGSPLHSDLRESTASIASLRTYVNLKSQSTATLPLHSAKPSPQTKTQHQALIGQPIAPWSELDWKVSPRKPLVQPKAASHLKHKRTLTPSPSDPVPVFQPLRPPKLKASNSALTSSPSLHTLTPPVGPADETAPSSRTFGKPPSKVGLDMEKLDKTEVAPSPTPVFSRIGGHHRKSSSLIPMNSKGSVGSLRRMGVPISAEARKGLGLCGTLGGSTEPDVDPEDPDSDIPDELQVILSGQSDDDMTRPLDDTLSFRPPPSPGSPPQAALPLPGDEHHAVEESKTGAQAPVFQAQLFDAEANQAELDEGDGGHGSASEDDTKKSFDFTGELQKLNESGGSDRASFVEQLENAFKTPARIELGFDFGIEEGMLAPPVPALPKDLNLRPTPPAEDVPRSFSNMGDSLSIFGGSDEHEEGGNRDSGLSQEHEHDISFMMRELEDECRVYPELTHKASMQSKPSDGRLNKDFKFGGRPSPKDSAKYSSPRPLTLSDIIPPLSHSHSRSRSQASTTEDDSVLKSIMAKATDVMPAEADNRPQENAEPSANVTAQASFPEEVTRSSHARTESGLSFTGFDSFDEVRRGFEFGPNRPAFWPPQEAVFRPAHKQHESLYSIASISSYGAVVNPGTQDPFGYAHEPSRPPSMDDMSLSMSMSVDDTFSFINRNKPRKRVDSDASSFYFRPAGASQTMHPYRRGHRRGPSALSIASNAPPVSLYNRSFAGHRRNDSNTSASSVALSYAMHGAGGGRATWAQHSRDYSVDSIMSDYSERPMARPGLGDKMFETSHGAPLSAIAASPDSAYSAYSDREANRTSWDSIMDNENERYTSVEDSLFDKTRNRNSVSSESVFGFDPYAQYSRPPPSHQFRPLSIMSEMSIHSPAKEDDTMITMLGGGHVRRRSVSSLVEASPCVRVERNKQTALPGRVLQFDMEPPAQDSPNKSRLIEKPSIASTSSYQFGGERMIKARQGLLERQSLEDSALLAHGEDVLASLRERSIFSKPTPAARSRSSTCTSSSSGAETPPLSCSDGSSISGGSQSSIDLGHLNTILANATQPSSGIARTRTRARARGMGHRRRIEQARMSRSSVYETIQEEASVLSSSPSPKQPTPQSVAKRFASPLADNSVYIVGDGESVYSDWDDERGIVTLRHYYALRDEAHETVEESKRVWVDTPFSIFAVQSFQPPREPAVMQAMLEHSQKNYGPLPSELRPHRVRSRTSSRASPYPLRSMRSSFSPEKPPRSSPIQIFTDVPSKPFAAPLQEAPVLREVQRDANTFMASPAPALDEIKPFSPLHIELDTSKQGKAAFGLPSRPRVTSSTRRAALGWSKRSTGKSSTQDCKENISSSMIIPTPSETLRINRPRPRGRPTPARVAVPAA</sequence>
<dbReference type="EMBL" id="KZ084133">
    <property type="protein sequence ID" value="OSC98903.1"/>
    <property type="molecule type" value="Genomic_DNA"/>
</dbReference>
<feature type="compositionally biased region" description="Low complexity" evidence="1">
    <location>
        <begin position="1708"/>
        <end position="1722"/>
    </location>
</feature>
<gene>
    <name evidence="2" type="ORF">PYCCODRAFT_1470720</name>
</gene>
<feature type="compositionally biased region" description="Basic residues" evidence="1">
    <location>
        <begin position="1746"/>
        <end position="1760"/>
    </location>
</feature>
<feature type="compositionally biased region" description="Low complexity" evidence="1">
    <location>
        <begin position="1783"/>
        <end position="1795"/>
    </location>
</feature>
<feature type="region of interest" description="Disordered" evidence="1">
    <location>
        <begin position="1139"/>
        <end position="1204"/>
    </location>
</feature>
<feature type="compositionally biased region" description="Low complexity" evidence="1">
    <location>
        <begin position="1993"/>
        <end position="2004"/>
    </location>
</feature>
<feature type="region of interest" description="Disordered" evidence="1">
    <location>
        <begin position="516"/>
        <end position="629"/>
    </location>
</feature>
<feature type="region of interest" description="Disordered" evidence="1">
    <location>
        <begin position="168"/>
        <end position="231"/>
    </location>
</feature>
<keyword evidence="3" id="KW-1185">Reference proteome</keyword>
<proteinExistence type="predicted"/>
<feature type="compositionally biased region" description="Basic and acidic residues" evidence="1">
    <location>
        <begin position="363"/>
        <end position="380"/>
    </location>
</feature>
<feature type="compositionally biased region" description="Basic and acidic residues" evidence="1">
    <location>
        <begin position="329"/>
        <end position="355"/>
    </location>
</feature>
<feature type="region of interest" description="Disordered" evidence="1">
    <location>
        <begin position="69"/>
        <end position="128"/>
    </location>
</feature>
<dbReference type="OrthoDB" id="2563277at2759"/>
<name>A0A1Y2IE01_TRAC3</name>
<feature type="compositionally biased region" description="Polar residues" evidence="1">
    <location>
        <begin position="866"/>
        <end position="876"/>
    </location>
</feature>
<feature type="compositionally biased region" description="Polar residues" evidence="1">
    <location>
        <begin position="1228"/>
        <end position="1238"/>
    </location>
</feature>
<feature type="region of interest" description="Disordered" evidence="1">
    <location>
        <begin position="1217"/>
        <end position="1251"/>
    </location>
</feature>
<evidence type="ECO:0000313" key="3">
    <source>
        <dbReference type="Proteomes" id="UP000193067"/>
    </source>
</evidence>
<feature type="compositionally biased region" description="Basic and acidic residues" evidence="1">
    <location>
        <begin position="516"/>
        <end position="547"/>
    </location>
</feature>
<feature type="region of interest" description="Disordered" evidence="1">
    <location>
        <begin position="763"/>
        <end position="835"/>
    </location>
</feature>
<dbReference type="Proteomes" id="UP000193067">
    <property type="component" value="Unassembled WGS sequence"/>
</dbReference>
<feature type="region of interest" description="Disordered" evidence="1">
    <location>
        <begin position="467"/>
        <end position="502"/>
    </location>
</feature>
<feature type="compositionally biased region" description="Low complexity" evidence="1">
    <location>
        <begin position="1"/>
        <end position="24"/>
    </location>
</feature>
<feature type="region of interest" description="Disordered" evidence="1">
    <location>
        <begin position="898"/>
        <end position="1030"/>
    </location>
</feature>
<feature type="compositionally biased region" description="Polar residues" evidence="1">
    <location>
        <begin position="2011"/>
        <end position="2039"/>
    </location>
</feature>
<feature type="region of interest" description="Disordered" evidence="1">
    <location>
        <begin position="1614"/>
        <end position="1633"/>
    </location>
</feature>
<dbReference type="STRING" id="1353009.A0A1Y2IE01"/>
<feature type="compositionally biased region" description="Basic and acidic residues" evidence="1">
    <location>
        <begin position="1148"/>
        <end position="1168"/>
    </location>
</feature>
<feature type="compositionally biased region" description="Polar residues" evidence="1">
    <location>
        <begin position="797"/>
        <end position="810"/>
    </location>
</feature>
<protein>
    <submittedName>
        <fullName evidence="2">Uncharacterized protein</fullName>
    </submittedName>
</protein>
<feature type="region of interest" description="Disordered" evidence="1">
    <location>
        <begin position="1"/>
        <end position="33"/>
    </location>
</feature>
<feature type="compositionally biased region" description="Acidic residues" evidence="1">
    <location>
        <begin position="907"/>
        <end position="920"/>
    </location>
</feature>
<feature type="compositionally biased region" description="Low complexity" evidence="1">
    <location>
        <begin position="1690"/>
        <end position="1701"/>
    </location>
</feature>
<evidence type="ECO:0000256" key="1">
    <source>
        <dbReference type="SAM" id="MobiDB-lite"/>
    </source>
</evidence>